<evidence type="ECO:0000313" key="9">
    <source>
        <dbReference type="EMBL" id="GLX78351.1"/>
    </source>
</evidence>
<dbReference type="Pfam" id="PF02687">
    <property type="entry name" value="FtsX"/>
    <property type="match status" value="1"/>
</dbReference>
<accession>A0ABQ6GW03</accession>
<evidence type="ECO:0000256" key="5">
    <source>
        <dbReference type="ARBA" id="ARBA00023136"/>
    </source>
</evidence>
<evidence type="ECO:0000313" key="10">
    <source>
        <dbReference type="Proteomes" id="UP001157186"/>
    </source>
</evidence>
<keyword evidence="3 6" id="KW-0812">Transmembrane</keyword>
<keyword evidence="9" id="KW-0547">Nucleotide-binding</keyword>
<organism evidence="9 10">
    <name type="scientific">Thalassotalea insulae</name>
    <dbReference type="NCBI Taxonomy" id="2056778"/>
    <lineage>
        <taxon>Bacteria</taxon>
        <taxon>Pseudomonadati</taxon>
        <taxon>Pseudomonadota</taxon>
        <taxon>Gammaproteobacteria</taxon>
        <taxon>Alteromonadales</taxon>
        <taxon>Colwelliaceae</taxon>
        <taxon>Thalassotalea</taxon>
    </lineage>
</organism>
<keyword evidence="2" id="KW-1003">Cell membrane</keyword>
<dbReference type="PANTHER" id="PTHR30572:SF18">
    <property type="entry name" value="ABC-TYPE MACROLIDE FAMILY EXPORT SYSTEM PERMEASE COMPONENT 2"/>
    <property type="match status" value="1"/>
</dbReference>
<keyword evidence="9" id="KW-0067">ATP-binding</keyword>
<reference evidence="9 10" key="1">
    <citation type="submission" date="2023-03" db="EMBL/GenBank/DDBJ databases">
        <title>Draft genome sequence of Thalassotalea insulae KCTC 62186T.</title>
        <authorList>
            <person name="Sawabe T."/>
        </authorList>
    </citation>
    <scope>NUCLEOTIDE SEQUENCE [LARGE SCALE GENOMIC DNA]</scope>
    <source>
        <strain evidence="9 10">KCTC 62186</strain>
    </source>
</reference>
<feature type="domain" description="ABC3 transporter permease C-terminal" evidence="7">
    <location>
        <begin position="320"/>
        <end position="446"/>
    </location>
</feature>
<evidence type="ECO:0000256" key="3">
    <source>
        <dbReference type="ARBA" id="ARBA00022692"/>
    </source>
</evidence>
<keyword evidence="5 6" id="KW-0472">Membrane</keyword>
<evidence type="ECO:0000259" key="7">
    <source>
        <dbReference type="Pfam" id="PF02687"/>
    </source>
</evidence>
<gene>
    <name evidence="9" type="primary">ybjZ_1</name>
    <name evidence="9" type="ORF">tinsulaeT_16910</name>
</gene>
<dbReference type="EMBL" id="BSST01000001">
    <property type="protein sequence ID" value="GLX78351.1"/>
    <property type="molecule type" value="Genomic_DNA"/>
</dbReference>
<dbReference type="InterPro" id="IPR025857">
    <property type="entry name" value="MacB_PCD"/>
</dbReference>
<dbReference type="PANTHER" id="PTHR30572">
    <property type="entry name" value="MEMBRANE COMPONENT OF TRANSPORTER-RELATED"/>
    <property type="match status" value="1"/>
</dbReference>
<dbReference type="GO" id="GO:0005524">
    <property type="term" value="F:ATP binding"/>
    <property type="evidence" value="ECO:0007669"/>
    <property type="project" value="UniProtKB-KW"/>
</dbReference>
<name>A0ABQ6GW03_9GAMM</name>
<feature type="transmembrane region" description="Helical" evidence="6">
    <location>
        <begin position="418"/>
        <end position="439"/>
    </location>
</feature>
<dbReference type="InterPro" id="IPR050250">
    <property type="entry name" value="Macrolide_Exporter_MacB"/>
</dbReference>
<feature type="domain" description="MacB-like periplasmic core" evidence="8">
    <location>
        <begin position="20"/>
        <end position="219"/>
    </location>
</feature>
<dbReference type="Proteomes" id="UP001157186">
    <property type="component" value="Unassembled WGS sequence"/>
</dbReference>
<evidence type="ECO:0000259" key="8">
    <source>
        <dbReference type="Pfam" id="PF12704"/>
    </source>
</evidence>
<evidence type="ECO:0000256" key="1">
    <source>
        <dbReference type="ARBA" id="ARBA00004651"/>
    </source>
</evidence>
<dbReference type="InterPro" id="IPR003838">
    <property type="entry name" value="ABC3_permease_C"/>
</dbReference>
<keyword evidence="4 6" id="KW-1133">Transmembrane helix</keyword>
<comment type="caution">
    <text evidence="9">The sequence shown here is derived from an EMBL/GenBank/DDBJ whole genome shotgun (WGS) entry which is preliminary data.</text>
</comment>
<dbReference type="RefSeq" id="WP_284244238.1">
    <property type="nucleotide sequence ID" value="NZ_BSST01000001.1"/>
</dbReference>
<keyword evidence="10" id="KW-1185">Reference proteome</keyword>
<feature type="transmembrane region" description="Helical" evidence="6">
    <location>
        <begin position="362"/>
        <end position="388"/>
    </location>
</feature>
<comment type="subcellular location">
    <subcellularLocation>
        <location evidence="1">Cell membrane</location>
        <topology evidence="1">Multi-pass membrane protein</topology>
    </subcellularLocation>
</comment>
<evidence type="ECO:0000256" key="6">
    <source>
        <dbReference type="SAM" id="Phobius"/>
    </source>
</evidence>
<sequence>MFSYNLQLAINSLKERMSLTVLTVVTIAIGLGLYTTVKTIGYQSSQIPLPHKSQNIYLVQMDNREITAENIDEPMEMVDFTYKDTINLMELAIPGVSQTFFWSTYGILNVEEQNITPIRTRGGVTSSVFFDLVEMPFVYGQGWDKAADQSGQAIIVISKLMNDQLFGGVNSVGQTVRIGTNMLTIAGVYDDWENTRKFYNRSYGTGRPDNYFIPYSYALNLNMPRSAVFDCWAENASISRSFRTKNKEQLLNSECAWITFWAEIPNDELLTQYKQQLNNYVASQKSLGRFPREIKTYVTNLDEQMAFINANNGYIQTFSLIATLFFAVCLLNAIGIMLAKFMRKTKEVSLRRALGAKKFTIINQYILEVIIIGLIGGVLGILVAYLGLEGMMRIRLYASDYTMRLEDIVHYYQLDTVMIFQAFITSVLCTLVVSIYPIWRLCNIPPASQLKSQ</sequence>
<feature type="transmembrane region" description="Helical" evidence="6">
    <location>
        <begin position="318"/>
        <end position="341"/>
    </location>
</feature>
<dbReference type="Pfam" id="PF12704">
    <property type="entry name" value="MacB_PCD"/>
    <property type="match status" value="1"/>
</dbReference>
<proteinExistence type="predicted"/>
<evidence type="ECO:0000256" key="2">
    <source>
        <dbReference type="ARBA" id="ARBA00022475"/>
    </source>
</evidence>
<feature type="transmembrane region" description="Helical" evidence="6">
    <location>
        <begin position="20"/>
        <end position="37"/>
    </location>
</feature>
<evidence type="ECO:0000256" key="4">
    <source>
        <dbReference type="ARBA" id="ARBA00022989"/>
    </source>
</evidence>
<protein>
    <submittedName>
        <fullName evidence="9">ABC transporter ATP-binding protein</fullName>
    </submittedName>
</protein>